<dbReference type="PANTHER" id="PTHR31060:SF7">
    <property type="entry name" value="OS06G0129200 PROTEIN"/>
    <property type="match status" value="1"/>
</dbReference>
<evidence type="ECO:0000313" key="6">
    <source>
        <dbReference type="EMBL" id="KAK6947963.1"/>
    </source>
</evidence>
<name>A0AAN8W884_9MAGN</name>
<keyword evidence="3" id="KW-0833">Ubl conjugation pathway</keyword>
<dbReference type="PANTHER" id="PTHR31060">
    <property type="entry name" value="OSJNBA0011J08.25 PROTEIN-RELATED"/>
    <property type="match status" value="1"/>
</dbReference>
<feature type="domain" description="At3g05675-like ankyrin-like" evidence="5">
    <location>
        <begin position="344"/>
        <end position="509"/>
    </location>
</feature>
<dbReference type="InterPro" id="IPR000210">
    <property type="entry name" value="BTB/POZ_dom"/>
</dbReference>
<dbReference type="Pfam" id="PF00651">
    <property type="entry name" value="BTB"/>
    <property type="match status" value="1"/>
</dbReference>
<dbReference type="InterPro" id="IPR058039">
    <property type="entry name" value="At3g05675-like_ankyrin"/>
</dbReference>
<evidence type="ECO:0000256" key="3">
    <source>
        <dbReference type="ARBA" id="ARBA00022786"/>
    </source>
</evidence>
<evidence type="ECO:0000256" key="1">
    <source>
        <dbReference type="ARBA" id="ARBA00002668"/>
    </source>
</evidence>
<comment type="function">
    <text evidence="1">May act as a substrate-specific adapter of an E3 ubiquitin-protein ligase complex (CUL3-RBX1-BTB) which mediates the ubiquitination and subsequent proteasomal degradation of target proteins.</text>
</comment>
<feature type="domain" description="BTB" evidence="4">
    <location>
        <begin position="118"/>
        <end position="221"/>
    </location>
</feature>
<organism evidence="6 7">
    <name type="scientific">Dillenia turbinata</name>
    <dbReference type="NCBI Taxonomy" id="194707"/>
    <lineage>
        <taxon>Eukaryota</taxon>
        <taxon>Viridiplantae</taxon>
        <taxon>Streptophyta</taxon>
        <taxon>Embryophyta</taxon>
        <taxon>Tracheophyta</taxon>
        <taxon>Spermatophyta</taxon>
        <taxon>Magnoliopsida</taxon>
        <taxon>eudicotyledons</taxon>
        <taxon>Gunneridae</taxon>
        <taxon>Pentapetalae</taxon>
        <taxon>Dilleniales</taxon>
        <taxon>Dilleniaceae</taxon>
        <taxon>Dillenia</taxon>
    </lineage>
</organism>
<proteinExistence type="predicted"/>
<dbReference type="AlphaFoldDB" id="A0AAN8W884"/>
<keyword evidence="7" id="KW-1185">Reference proteome</keyword>
<dbReference type="InterPro" id="IPR038920">
    <property type="entry name" value="At3g05675-like"/>
</dbReference>
<comment type="caution">
    <text evidence="6">The sequence shown here is derived from an EMBL/GenBank/DDBJ whole genome shotgun (WGS) entry which is preliminary data.</text>
</comment>
<reference evidence="6 7" key="1">
    <citation type="submission" date="2023-12" db="EMBL/GenBank/DDBJ databases">
        <title>A high-quality genome assembly for Dillenia turbinata (Dilleniales).</title>
        <authorList>
            <person name="Chanderbali A."/>
        </authorList>
    </citation>
    <scope>NUCLEOTIDE SEQUENCE [LARGE SCALE GENOMIC DNA]</scope>
    <source>
        <strain evidence="6">LSX21</strain>
        <tissue evidence="6">Leaf</tissue>
    </source>
</reference>
<evidence type="ECO:0000313" key="7">
    <source>
        <dbReference type="Proteomes" id="UP001370490"/>
    </source>
</evidence>
<dbReference type="SUPFAM" id="SSF54695">
    <property type="entry name" value="POZ domain"/>
    <property type="match status" value="1"/>
</dbReference>
<evidence type="ECO:0000259" key="4">
    <source>
        <dbReference type="Pfam" id="PF00651"/>
    </source>
</evidence>
<dbReference type="EMBL" id="JBAMMX010000001">
    <property type="protein sequence ID" value="KAK6947963.1"/>
    <property type="molecule type" value="Genomic_DNA"/>
</dbReference>
<dbReference type="Gene3D" id="3.30.710.10">
    <property type="entry name" value="Potassium Channel Kv1.1, Chain A"/>
    <property type="match status" value="1"/>
</dbReference>
<dbReference type="InterPro" id="IPR011333">
    <property type="entry name" value="SKP1/BTB/POZ_sf"/>
</dbReference>
<evidence type="ECO:0000259" key="5">
    <source>
        <dbReference type="Pfam" id="PF25553"/>
    </source>
</evidence>
<gene>
    <name evidence="6" type="ORF">RJ641_001436</name>
</gene>
<evidence type="ECO:0000256" key="2">
    <source>
        <dbReference type="ARBA" id="ARBA00004906"/>
    </source>
</evidence>
<protein>
    <submittedName>
        <fullName evidence="6">BTB/POZ domain</fullName>
    </submittedName>
</protein>
<accession>A0AAN8W884</accession>
<dbReference type="Proteomes" id="UP001370490">
    <property type="component" value="Unassembled WGS sequence"/>
</dbReference>
<comment type="pathway">
    <text evidence="2">Protein modification; protein ubiquitination.</text>
</comment>
<dbReference type="Pfam" id="PF25553">
    <property type="entry name" value="BTB-POZ_ANK-like"/>
    <property type="match status" value="1"/>
</dbReference>
<sequence length="530" mass="59748">MINIDSTEFSDSPKTLKRIFLGLSSRQVASEYQRDKEKYTYYEKLPVNRCGKCHGVPPLGFSVLILLLTRPFSNALISEVKCMGLKLLTKLLLPFSVMFIEPEAGVAKPLKLGDRGTSDVIVCLRKEEARPEWFYSHSSILLQKSKYFADQLAHPESRTYIEIHCSDSDYDHHVNFLKLLYLPEDLILDSWGSVKTALGVLQVAAAFHCEQIIGSCVQYLEAIPWADKEEEEILKVAMELGPIAMPILARVQPVDLSATKNVLISAIRYATNGEPCPPWGDEIKTSAQEQIEYMLGDDEETPLVKADDEVKLELKLGLSKMFSSFEKDLSSLLLRSDFASEIAENKILQSLSDLNWICNILPKMDLMRDFVSNWAKLSGTILEVVDDEKLDSLMWGFKVKLIEVTAKVLEALGYGNVILPAPCRVHLLKTWLPYIRKMKPLLDSKSNENAGFAHKMDEDLCQNIEGAIVSLVLALPSNDQADILADWMSTDQLRYPDLSEAFEVWCYRTKSAKRRLVEGLDRVGKTTVSL</sequence>